<dbReference type="GeneID" id="108987615"/>
<evidence type="ECO:0000313" key="10">
    <source>
        <dbReference type="RefSeq" id="XP_035547327.1"/>
    </source>
</evidence>
<feature type="transmembrane region" description="Helical" evidence="7">
    <location>
        <begin position="81"/>
        <end position="109"/>
    </location>
</feature>
<dbReference type="Pfam" id="PF03311">
    <property type="entry name" value="Cornichon"/>
    <property type="match status" value="1"/>
</dbReference>
<evidence type="ECO:0000313" key="8">
    <source>
        <dbReference type="Proteomes" id="UP000235220"/>
    </source>
</evidence>
<feature type="compositionally biased region" description="Basic and acidic residues" evidence="6">
    <location>
        <begin position="13"/>
        <end position="23"/>
    </location>
</feature>
<dbReference type="AlphaFoldDB" id="A0A6P9EIV6"/>
<keyword evidence="3 7" id="KW-0812">Transmembrane</keyword>
<gene>
    <name evidence="9 10" type="primary">LOC108987615</name>
</gene>
<keyword evidence="8" id="KW-1185">Reference proteome</keyword>
<evidence type="ECO:0000256" key="1">
    <source>
        <dbReference type="ARBA" id="ARBA00004141"/>
    </source>
</evidence>
<reference evidence="9 10" key="1">
    <citation type="submission" date="2025-04" db="UniProtKB">
        <authorList>
            <consortium name="RefSeq"/>
        </authorList>
    </citation>
    <scope>IDENTIFICATION</scope>
    <source>
        <tissue evidence="9 10">Leaves</tissue>
    </source>
</reference>
<evidence type="ECO:0000313" key="9">
    <source>
        <dbReference type="RefSeq" id="XP_035547326.1"/>
    </source>
</evidence>
<dbReference type="GO" id="GO:0016192">
    <property type="term" value="P:vesicle-mediated transport"/>
    <property type="evidence" value="ECO:0007669"/>
    <property type="project" value="InterPro"/>
</dbReference>
<feature type="transmembrane region" description="Helical" evidence="7">
    <location>
        <begin position="32"/>
        <end position="53"/>
    </location>
</feature>
<dbReference type="Proteomes" id="UP000235220">
    <property type="component" value="Chromosome 7"/>
</dbReference>
<dbReference type="RefSeq" id="XP_035547326.1">
    <property type="nucleotide sequence ID" value="XM_035691433.1"/>
</dbReference>
<protein>
    <submittedName>
        <fullName evidence="9 10">Protein cornichon homolog 4-like</fullName>
    </submittedName>
</protein>
<dbReference type="KEGG" id="jre:108987615"/>
<feature type="region of interest" description="Disordered" evidence="6">
    <location>
        <begin position="1"/>
        <end position="23"/>
    </location>
</feature>
<evidence type="ECO:0000256" key="5">
    <source>
        <dbReference type="ARBA" id="ARBA00023136"/>
    </source>
</evidence>
<keyword evidence="4 7" id="KW-1133">Transmembrane helix</keyword>
<evidence type="ECO:0000256" key="6">
    <source>
        <dbReference type="SAM" id="MobiDB-lite"/>
    </source>
</evidence>
<feature type="transmembrane region" description="Helical" evidence="7">
    <location>
        <begin position="138"/>
        <end position="156"/>
    </location>
</feature>
<dbReference type="RefSeq" id="XP_035547327.1">
    <property type="nucleotide sequence ID" value="XM_035691434.1"/>
</dbReference>
<comment type="subcellular location">
    <subcellularLocation>
        <location evidence="1">Membrane</location>
        <topology evidence="1">Multi-pass membrane protein</topology>
    </subcellularLocation>
</comment>
<evidence type="ECO:0000256" key="7">
    <source>
        <dbReference type="SAM" id="Phobius"/>
    </source>
</evidence>
<organism evidence="8 9">
    <name type="scientific">Juglans regia</name>
    <name type="common">English walnut</name>
    <dbReference type="NCBI Taxonomy" id="51240"/>
    <lineage>
        <taxon>Eukaryota</taxon>
        <taxon>Viridiplantae</taxon>
        <taxon>Streptophyta</taxon>
        <taxon>Embryophyta</taxon>
        <taxon>Tracheophyta</taxon>
        <taxon>Spermatophyta</taxon>
        <taxon>Magnoliopsida</taxon>
        <taxon>eudicotyledons</taxon>
        <taxon>Gunneridae</taxon>
        <taxon>Pentapetalae</taxon>
        <taxon>rosids</taxon>
        <taxon>fabids</taxon>
        <taxon>Fagales</taxon>
        <taxon>Juglandaceae</taxon>
        <taxon>Juglans</taxon>
    </lineage>
</organism>
<evidence type="ECO:0000256" key="2">
    <source>
        <dbReference type="ARBA" id="ARBA00010095"/>
    </source>
</evidence>
<comment type="similarity">
    <text evidence="2">Belongs to the cornichon family.</text>
</comment>
<name>A0A6P9EIV6_JUGRE</name>
<dbReference type="InterPro" id="IPR003377">
    <property type="entry name" value="Cornichon"/>
</dbReference>
<dbReference type="GO" id="GO:0005102">
    <property type="term" value="F:signaling receptor binding"/>
    <property type="evidence" value="ECO:0000318"/>
    <property type="project" value="GO_Central"/>
</dbReference>
<dbReference type="SMART" id="SM01398">
    <property type="entry name" value="Cornichon"/>
    <property type="match status" value="1"/>
</dbReference>
<dbReference type="OrthoDB" id="434393at2759"/>
<sequence length="164" mass="19798">MNKTTGVENINEEPGKHRETREREKRRTMGTLWLWLLSFFFLVGLLCTLGFQLMCLVDLEFDYINPYDSASRINGVVLPEFIVQGVLCFFFLLTRNWLMFVFSLPYLCYNVRLYMQRQHLVDVTEIYNQLRWEKKLRFFKIGYLIILFFLSLYWLISSISEEDE</sequence>
<dbReference type="GO" id="GO:0016020">
    <property type="term" value="C:membrane"/>
    <property type="evidence" value="ECO:0007669"/>
    <property type="project" value="UniProtKB-SubCell"/>
</dbReference>
<accession>A0A6P9EIV6</accession>
<keyword evidence="5 7" id="KW-0472">Membrane</keyword>
<proteinExistence type="inferred from homology"/>
<evidence type="ECO:0000256" key="4">
    <source>
        <dbReference type="ARBA" id="ARBA00022989"/>
    </source>
</evidence>
<evidence type="ECO:0000256" key="3">
    <source>
        <dbReference type="ARBA" id="ARBA00022692"/>
    </source>
</evidence>
<dbReference type="PANTHER" id="PTHR12290">
    <property type="entry name" value="CORNICHON-RELATED"/>
    <property type="match status" value="1"/>
</dbReference>